<sequence length="62" mass="7390">MEQGCVETYISSFCITLIAFWLVVLQKNKLIKMMTAYIDVIEEKESSFFVFYQQKILEYTSF</sequence>
<comment type="caution">
    <text evidence="2">The sequence shown here is derived from an EMBL/GenBank/DDBJ whole genome shotgun (WGS) entry which is preliminary data.</text>
</comment>
<dbReference type="Proteomes" id="UP000597444">
    <property type="component" value="Unassembled WGS sequence"/>
</dbReference>
<keyword evidence="3" id="KW-1185">Reference proteome</keyword>
<feature type="transmembrane region" description="Helical" evidence="1">
    <location>
        <begin position="6"/>
        <end position="25"/>
    </location>
</feature>
<evidence type="ECO:0000256" key="1">
    <source>
        <dbReference type="SAM" id="Phobius"/>
    </source>
</evidence>
<reference evidence="2" key="1">
    <citation type="submission" date="2020-10" db="EMBL/GenBank/DDBJ databases">
        <title>Taxonomic study of unclassified bacteria belonging to the class Ktedonobacteria.</title>
        <authorList>
            <person name="Yabe S."/>
            <person name="Wang C.M."/>
            <person name="Zheng Y."/>
            <person name="Sakai Y."/>
            <person name="Cavaletti L."/>
            <person name="Monciardini P."/>
            <person name="Donadio S."/>
        </authorList>
    </citation>
    <scope>NUCLEOTIDE SEQUENCE</scope>
    <source>
        <strain evidence="2">ID150040</strain>
    </source>
</reference>
<keyword evidence="1" id="KW-1133">Transmembrane helix</keyword>
<keyword evidence="1" id="KW-0812">Transmembrane</keyword>
<accession>A0A8J3N505</accession>
<organism evidence="2 3">
    <name type="scientific">Reticulibacter mediterranei</name>
    <dbReference type="NCBI Taxonomy" id="2778369"/>
    <lineage>
        <taxon>Bacteria</taxon>
        <taxon>Bacillati</taxon>
        <taxon>Chloroflexota</taxon>
        <taxon>Ktedonobacteria</taxon>
        <taxon>Ktedonobacterales</taxon>
        <taxon>Reticulibacteraceae</taxon>
        <taxon>Reticulibacter</taxon>
    </lineage>
</organism>
<protein>
    <submittedName>
        <fullName evidence="2">Uncharacterized protein</fullName>
    </submittedName>
</protein>
<proteinExistence type="predicted"/>
<gene>
    <name evidence="2" type="ORF">KSF_046850</name>
</gene>
<dbReference type="EMBL" id="BNJK01000001">
    <property type="protein sequence ID" value="GHO94637.1"/>
    <property type="molecule type" value="Genomic_DNA"/>
</dbReference>
<evidence type="ECO:0000313" key="2">
    <source>
        <dbReference type="EMBL" id="GHO94637.1"/>
    </source>
</evidence>
<evidence type="ECO:0000313" key="3">
    <source>
        <dbReference type="Proteomes" id="UP000597444"/>
    </source>
</evidence>
<dbReference type="AlphaFoldDB" id="A0A8J3N505"/>
<name>A0A8J3N505_9CHLR</name>
<keyword evidence="1" id="KW-0472">Membrane</keyword>